<keyword evidence="8 16" id="KW-0732">Signal</keyword>
<evidence type="ECO:0000256" key="5">
    <source>
        <dbReference type="ARBA" id="ARBA00022525"/>
    </source>
</evidence>
<organism evidence="19 20">
    <name type="scientific">Passalora fulva</name>
    <name type="common">Tomato leaf mold</name>
    <name type="synonym">Cladosporium fulvum</name>
    <dbReference type="NCBI Taxonomy" id="5499"/>
    <lineage>
        <taxon>Eukaryota</taxon>
        <taxon>Fungi</taxon>
        <taxon>Dikarya</taxon>
        <taxon>Ascomycota</taxon>
        <taxon>Pezizomycotina</taxon>
        <taxon>Dothideomycetes</taxon>
        <taxon>Dothideomycetidae</taxon>
        <taxon>Mycosphaerellales</taxon>
        <taxon>Mycosphaerellaceae</taxon>
        <taxon>Fulvia</taxon>
    </lineage>
</organism>
<feature type="transmembrane region" description="Helical" evidence="15">
    <location>
        <begin position="320"/>
        <end position="346"/>
    </location>
</feature>
<feature type="compositionally biased region" description="Basic and acidic residues" evidence="14">
    <location>
        <begin position="459"/>
        <end position="471"/>
    </location>
</feature>
<comment type="similarity">
    <text evidence="4">Belongs to the RBT5 family.</text>
</comment>
<dbReference type="GeneID" id="71984707"/>
<evidence type="ECO:0000256" key="14">
    <source>
        <dbReference type="SAM" id="MobiDB-lite"/>
    </source>
</evidence>
<feature type="domain" description="Rhodopsin" evidence="18">
    <location>
        <begin position="141"/>
        <end position="323"/>
    </location>
</feature>
<dbReference type="OrthoDB" id="2496787at2759"/>
<keyword evidence="7 15" id="KW-0812">Transmembrane</keyword>
<keyword evidence="9 15" id="KW-1133">Transmembrane helix</keyword>
<evidence type="ECO:0000256" key="6">
    <source>
        <dbReference type="ARBA" id="ARBA00022622"/>
    </source>
</evidence>
<keyword evidence="11" id="KW-1015">Disulfide bond</keyword>
<reference evidence="19" key="1">
    <citation type="submission" date="2021-12" db="EMBL/GenBank/DDBJ databases">
        <authorList>
            <person name="Zaccaron A."/>
            <person name="Stergiopoulos I."/>
        </authorList>
    </citation>
    <scope>NUCLEOTIDE SEQUENCE</scope>
    <source>
        <strain evidence="19">Race5_Kim</strain>
    </source>
</reference>
<evidence type="ECO:0000256" key="1">
    <source>
        <dbReference type="ARBA" id="ARBA00004141"/>
    </source>
</evidence>
<evidence type="ECO:0000259" key="17">
    <source>
        <dbReference type="Pfam" id="PF05730"/>
    </source>
</evidence>
<feature type="transmembrane region" description="Helical" evidence="15">
    <location>
        <begin position="278"/>
        <end position="299"/>
    </location>
</feature>
<keyword evidence="6" id="KW-0325">Glycoprotein</keyword>
<feature type="region of interest" description="Disordered" evidence="14">
    <location>
        <begin position="446"/>
        <end position="501"/>
    </location>
</feature>
<dbReference type="EMBL" id="CP090166">
    <property type="protein sequence ID" value="UJO16929.1"/>
    <property type="molecule type" value="Genomic_DNA"/>
</dbReference>
<reference evidence="19" key="2">
    <citation type="journal article" date="2022" name="Microb. Genom.">
        <title>A chromosome-scale genome assembly of the tomato pathogen Cladosporium fulvum reveals a compartmentalized genome architecture and the presence of a dispensable chromosome.</title>
        <authorList>
            <person name="Zaccaron A.Z."/>
            <person name="Chen L.H."/>
            <person name="Samaras A."/>
            <person name="Stergiopoulos I."/>
        </authorList>
    </citation>
    <scope>NUCLEOTIDE SEQUENCE</scope>
    <source>
        <strain evidence="19">Race5_Kim</strain>
    </source>
</reference>
<comment type="subcellular location">
    <subcellularLocation>
        <location evidence="2">Membrane</location>
        <topology evidence="2">Lipid-anchor</topology>
        <topology evidence="2">GPI-anchor</topology>
    </subcellularLocation>
    <subcellularLocation>
        <location evidence="1">Membrane</location>
        <topology evidence="1">Multi-pass membrane protein</topology>
    </subcellularLocation>
    <subcellularLocation>
        <location evidence="3">Secreted</location>
    </subcellularLocation>
</comment>
<dbReference type="Pfam" id="PF05730">
    <property type="entry name" value="CFEM"/>
    <property type="match status" value="1"/>
</dbReference>
<dbReference type="InterPro" id="IPR008427">
    <property type="entry name" value="Extracellular_membr_CFEM_dom"/>
</dbReference>
<accession>A0A9Q8LGV3</accession>
<evidence type="ECO:0000259" key="18">
    <source>
        <dbReference type="Pfam" id="PF20684"/>
    </source>
</evidence>
<evidence type="ECO:0000256" key="4">
    <source>
        <dbReference type="ARBA" id="ARBA00010031"/>
    </source>
</evidence>
<dbReference type="AlphaFoldDB" id="A0A9Q8LGV3"/>
<evidence type="ECO:0000256" key="13">
    <source>
        <dbReference type="ARBA" id="ARBA00038359"/>
    </source>
</evidence>
<name>A0A9Q8LGV3_PASFU</name>
<evidence type="ECO:0000256" key="15">
    <source>
        <dbReference type="SAM" id="Phobius"/>
    </source>
</evidence>
<feature type="domain" description="CFEM" evidence="17">
    <location>
        <begin position="33"/>
        <end position="98"/>
    </location>
</feature>
<dbReference type="KEGG" id="ffu:CLAFUR5_04829"/>
<feature type="transmembrane region" description="Helical" evidence="15">
    <location>
        <begin position="226"/>
        <end position="247"/>
    </location>
</feature>
<feature type="signal peptide" evidence="16">
    <location>
        <begin position="1"/>
        <end position="17"/>
    </location>
</feature>
<evidence type="ECO:0000313" key="19">
    <source>
        <dbReference type="EMBL" id="UJO16929.1"/>
    </source>
</evidence>
<feature type="transmembrane region" description="Helical" evidence="15">
    <location>
        <begin position="107"/>
        <end position="128"/>
    </location>
</feature>
<feature type="transmembrane region" description="Helical" evidence="15">
    <location>
        <begin position="149"/>
        <end position="171"/>
    </location>
</feature>
<evidence type="ECO:0000256" key="8">
    <source>
        <dbReference type="ARBA" id="ARBA00022729"/>
    </source>
</evidence>
<evidence type="ECO:0000256" key="11">
    <source>
        <dbReference type="ARBA" id="ARBA00023157"/>
    </source>
</evidence>
<dbReference type="Pfam" id="PF20684">
    <property type="entry name" value="Fung_rhodopsin"/>
    <property type="match status" value="2"/>
</dbReference>
<evidence type="ECO:0000256" key="12">
    <source>
        <dbReference type="ARBA" id="ARBA00023288"/>
    </source>
</evidence>
<keyword evidence="6" id="KW-0336">GPI-anchor</keyword>
<evidence type="ECO:0008006" key="21">
    <source>
        <dbReference type="Google" id="ProtNLM"/>
    </source>
</evidence>
<dbReference type="PANTHER" id="PTHR33048:SF160">
    <property type="entry name" value="SAT4 FAMILY MEMBRANE PROTEIN"/>
    <property type="match status" value="1"/>
</dbReference>
<feature type="transmembrane region" description="Helical" evidence="15">
    <location>
        <begin position="191"/>
        <end position="214"/>
    </location>
</feature>
<dbReference type="PANTHER" id="PTHR33048">
    <property type="entry name" value="PTH11-LIKE INTEGRAL MEMBRANE PROTEIN (AFU_ORTHOLOGUE AFUA_5G11245)"/>
    <property type="match status" value="1"/>
</dbReference>
<evidence type="ECO:0000256" key="7">
    <source>
        <dbReference type="ARBA" id="ARBA00022692"/>
    </source>
</evidence>
<feature type="chain" id="PRO_5040484739" description="Extracellular membrane protein CFEM domain-containing protein" evidence="16">
    <location>
        <begin position="18"/>
        <end position="501"/>
    </location>
</feature>
<keyword evidence="5" id="KW-0964">Secreted</keyword>
<dbReference type="InterPro" id="IPR049326">
    <property type="entry name" value="Rhodopsin_dom_fungi"/>
</dbReference>
<gene>
    <name evidence="19" type="ORF">CLAFUR5_04829</name>
</gene>
<evidence type="ECO:0000256" key="10">
    <source>
        <dbReference type="ARBA" id="ARBA00023136"/>
    </source>
</evidence>
<evidence type="ECO:0000256" key="16">
    <source>
        <dbReference type="SAM" id="SignalP"/>
    </source>
</evidence>
<comment type="similarity">
    <text evidence="13">Belongs to the SAT4 family.</text>
</comment>
<dbReference type="RefSeq" id="XP_047761295.1">
    <property type="nucleotide sequence ID" value="XM_047903977.1"/>
</dbReference>
<evidence type="ECO:0000256" key="3">
    <source>
        <dbReference type="ARBA" id="ARBA00004613"/>
    </source>
</evidence>
<evidence type="ECO:0000256" key="9">
    <source>
        <dbReference type="ARBA" id="ARBA00022989"/>
    </source>
</evidence>
<keyword evidence="10 15" id="KW-0472">Membrane</keyword>
<proteinExistence type="inferred from homology"/>
<evidence type="ECO:0000256" key="2">
    <source>
        <dbReference type="ARBA" id="ARBA00004589"/>
    </source>
</evidence>
<evidence type="ECO:0000313" key="20">
    <source>
        <dbReference type="Proteomes" id="UP000756132"/>
    </source>
</evidence>
<dbReference type="GO" id="GO:0098552">
    <property type="term" value="C:side of membrane"/>
    <property type="evidence" value="ECO:0007669"/>
    <property type="project" value="UniProtKB-KW"/>
</dbReference>
<sequence>MKLLWTLVGLFVVCVVCQNATQQEELARALALLQTMPECSKACLLEAVAAAGISGANLDIASSCSDTTATASIKACARSSCTIREQLTSKNITETLCQRPTREAPTISVASIVGGALALVCYILRMLSKISFPCERGARIDADLWWDDATISFAILLIIPITVLSNILAGLGVGRDVWTVPFENLTEILRVYYADEIMYLAALPVIKIAILCTYLRIFQQKAFRQLVYGALALNVAYAITFILITVFQCTPVRLAWTHWDQAHEGRCNNINAQSWASAAFNIILDVIVVGLPMPMLWSMNLNTRKKVLVMLMFGENSNVFVTRLPCANTISLQGVGFFVTFVSILRLRLLVRFGDSQNLTYDYKQVGYWTIIELDTALCCACMPGIRNLVRKAFPKLMGQSMGASSRAVTPGLSGLSGRTAVGSALDKVKSVDVFVRPRHSDDGHFIPLQNVSSQNLSHEPEDAYSTHEAADCTINPNHHTRNFSHPSSPPQSAWRPLSPV</sequence>
<keyword evidence="20" id="KW-1185">Reference proteome</keyword>
<dbReference type="InterPro" id="IPR052337">
    <property type="entry name" value="SAT4-like"/>
</dbReference>
<dbReference type="GO" id="GO:0005576">
    <property type="term" value="C:extracellular region"/>
    <property type="evidence" value="ECO:0007669"/>
    <property type="project" value="UniProtKB-SubCell"/>
</dbReference>
<feature type="domain" description="Rhodopsin" evidence="18">
    <location>
        <begin position="334"/>
        <end position="392"/>
    </location>
</feature>
<protein>
    <recommendedName>
        <fullName evidence="21">Extracellular membrane protein CFEM domain-containing protein</fullName>
    </recommendedName>
</protein>
<dbReference type="Proteomes" id="UP000756132">
    <property type="component" value="Chromosome 4"/>
</dbReference>
<keyword evidence="12" id="KW-0449">Lipoprotein</keyword>